<dbReference type="OrthoDB" id="2667315at2"/>
<organism evidence="2 3">
    <name type="scientific">Paenibacillus curdlanolyticus YK9</name>
    <dbReference type="NCBI Taxonomy" id="717606"/>
    <lineage>
        <taxon>Bacteria</taxon>
        <taxon>Bacillati</taxon>
        <taxon>Bacillota</taxon>
        <taxon>Bacilli</taxon>
        <taxon>Bacillales</taxon>
        <taxon>Paenibacillaceae</taxon>
        <taxon>Paenibacillus</taxon>
    </lineage>
</organism>
<keyword evidence="3" id="KW-1185">Reference proteome</keyword>
<sequence length="65" mass="7297">MQRLEEGQEEVQRQPEAESEQAAVGPVDALPAWRPFYAAVRDAMQRLRAGEADLLNSGNRQDESK</sequence>
<dbReference type="EMBL" id="AEDD01000013">
    <property type="protein sequence ID" value="EFM08866.1"/>
    <property type="molecule type" value="Genomic_DNA"/>
</dbReference>
<dbReference type="AlphaFoldDB" id="E0IF90"/>
<dbReference type="Proteomes" id="UP000005387">
    <property type="component" value="Unassembled WGS sequence"/>
</dbReference>
<dbReference type="RefSeq" id="WP_006040314.1">
    <property type="nucleotide sequence ID" value="NZ_AEDD01000013.1"/>
</dbReference>
<accession>E0IF90</accession>
<feature type="compositionally biased region" description="Basic and acidic residues" evidence="1">
    <location>
        <begin position="1"/>
        <end position="16"/>
    </location>
</feature>
<reference evidence="2 3" key="1">
    <citation type="submission" date="2010-07" db="EMBL/GenBank/DDBJ databases">
        <title>The draft genome of Paenibacillus curdlanolyticus YK9.</title>
        <authorList>
            <consortium name="US DOE Joint Genome Institute (JGI-PGF)"/>
            <person name="Lucas S."/>
            <person name="Copeland A."/>
            <person name="Lapidus A."/>
            <person name="Cheng J.-F."/>
            <person name="Bruce D."/>
            <person name="Goodwin L."/>
            <person name="Pitluck S."/>
            <person name="Land M.L."/>
            <person name="Hauser L."/>
            <person name="Chang Y.-J."/>
            <person name="Jeffries C."/>
            <person name="Anderson I.J."/>
            <person name="Johnson E."/>
            <person name="Loganathan U."/>
            <person name="Mulhopadhyay B."/>
            <person name="Kyrpides N."/>
            <person name="Woyke T.J."/>
        </authorList>
    </citation>
    <scope>NUCLEOTIDE SEQUENCE [LARGE SCALE GENOMIC DNA]</scope>
    <source>
        <strain evidence="2 3">YK9</strain>
    </source>
</reference>
<evidence type="ECO:0000256" key="1">
    <source>
        <dbReference type="SAM" id="MobiDB-lite"/>
    </source>
</evidence>
<proteinExistence type="predicted"/>
<gene>
    <name evidence="2" type="ORF">PaecuDRAFT_4331</name>
</gene>
<feature type="region of interest" description="Disordered" evidence="1">
    <location>
        <begin position="1"/>
        <end position="28"/>
    </location>
</feature>
<evidence type="ECO:0000313" key="3">
    <source>
        <dbReference type="Proteomes" id="UP000005387"/>
    </source>
</evidence>
<protein>
    <submittedName>
        <fullName evidence="2">Mg2+ transporter protein, CorA family protein</fullName>
    </submittedName>
</protein>
<name>E0IF90_9BACL</name>
<dbReference type="STRING" id="717606.PaecuDRAFT_4331"/>
<evidence type="ECO:0000313" key="2">
    <source>
        <dbReference type="EMBL" id="EFM08866.1"/>
    </source>
</evidence>